<dbReference type="GO" id="GO:0009407">
    <property type="term" value="P:toxin catabolic process"/>
    <property type="evidence" value="ECO:0007669"/>
    <property type="project" value="UniProtKB-ARBA"/>
</dbReference>
<dbReference type="AlphaFoldDB" id="A0AAV9BM21"/>
<dbReference type="EMBL" id="JAUJYN010000002">
    <property type="protein sequence ID" value="KAK1277299.1"/>
    <property type="molecule type" value="Genomic_DNA"/>
</dbReference>
<dbReference type="InterPro" id="IPR045074">
    <property type="entry name" value="GST_C_Tau"/>
</dbReference>
<keyword evidence="7" id="KW-1185">Reference proteome</keyword>
<evidence type="ECO:0000259" key="4">
    <source>
        <dbReference type="PROSITE" id="PS50404"/>
    </source>
</evidence>
<dbReference type="InterPro" id="IPR004045">
    <property type="entry name" value="Glutathione_S-Trfase_N"/>
</dbReference>
<evidence type="ECO:0000259" key="5">
    <source>
        <dbReference type="PROSITE" id="PS50405"/>
    </source>
</evidence>
<comment type="similarity">
    <text evidence="3">Belongs to the GST superfamily.</text>
</comment>
<keyword evidence="1 3" id="KW-0808">Transferase</keyword>
<proteinExistence type="inferred from homology"/>
<dbReference type="GO" id="GO:0006749">
    <property type="term" value="P:glutathione metabolic process"/>
    <property type="evidence" value="ECO:0007669"/>
    <property type="project" value="InterPro"/>
</dbReference>
<dbReference type="SFLD" id="SFLDG01152">
    <property type="entry name" value="Main.3:_Omega-_and_Tau-like"/>
    <property type="match status" value="1"/>
</dbReference>
<dbReference type="InterPro" id="IPR040079">
    <property type="entry name" value="Glutathione_S-Trfase"/>
</dbReference>
<dbReference type="PANTHER" id="PTHR11260">
    <property type="entry name" value="GLUTATHIONE S-TRANSFERASE, GST, SUPERFAMILY, GST DOMAIN CONTAINING"/>
    <property type="match status" value="1"/>
</dbReference>
<dbReference type="FunFam" id="3.40.30.10:FF:000014">
    <property type="entry name" value="Tau class glutathione S-transferase"/>
    <property type="match status" value="1"/>
</dbReference>
<sequence>MEGQTKDSPPPPPLKLLGTWSSSYTHRVQLGLKLKGLSFEYFEEDLTNKSPSLLQHNPIHKKVPVLLHHDHPIVESFIILQYIDDVWTDRLPLFPHDDPYELSLVRFWSHFIDDKLGPAVGAVFQLTGEEQKAAVEEVHGHLQLIEDELREGHFKGRAFFGGDGIGALDIIVGCGSYWLPVLEEVAEVKLVDPERFPLFHAWLSAFEGLDDVKGIMPAPDRLLDYAGGVRRFFLSQGK</sequence>
<dbReference type="InterPro" id="IPR036282">
    <property type="entry name" value="Glutathione-S-Trfase_C_sf"/>
</dbReference>
<dbReference type="SUPFAM" id="SSF52833">
    <property type="entry name" value="Thioredoxin-like"/>
    <property type="match status" value="1"/>
</dbReference>
<dbReference type="SFLD" id="SFLDG00358">
    <property type="entry name" value="Main_(cytGST)"/>
    <property type="match status" value="1"/>
</dbReference>
<evidence type="ECO:0000256" key="2">
    <source>
        <dbReference type="ARBA" id="ARBA00047960"/>
    </source>
</evidence>
<keyword evidence="3" id="KW-0963">Cytoplasm</keyword>
<dbReference type="PROSITE" id="PS50405">
    <property type="entry name" value="GST_CTER"/>
    <property type="match status" value="1"/>
</dbReference>
<dbReference type="Gene3D" id="1.20.1050.10">
    <property type="match status" value="1"/>
</dbReference>
<dbReference type="SFLD" id="SFLDS00019">
    <property type="entry name" value="Glutathione_Transferase_(cytos"/>
    <property type="match status" value="1"/>
</dbReference>
<dbReference type="PANTHER" id="PTHR11260:SF683">
    <property type="entry name" value="GLUTATHIONE TRANSFERASE"/>
    <property type="match status" value="1"/>
</dbReference>
<accession>A0AAV9BM21</accession>
<dbReference type="FunFam" id="1.20.1050.10:FF:000016">
    <property type="entry name" value="Glutathione S-transferase U9"/>
    <property type="match status" value="1"/>
</dbReference>
<dbReference type="Proteomes" id="UP001179952">
    <property type="component" value="Unassembled WGS sequence"/>
</dbReference>
<organism evidence="6 7">
    <name type="scientific">Acorus gramineus</name>
    <name type="common">Dwarf sweet flag</name>
    <dbReference type="NCBI Taxonomy" id="55184"/>
    <lineage>
        <taxon>Eukaryota</taxon>
        <taxon>Viridiplantae</taxon>
        <taxon>Streptophyta</taxon>
        <taxon>Embryophyta</taxon>
        <taxon>Tracheophyta</taxon>
        <taxon>Spermatophyta</taxon>
        <taxon>Magnoliopsida</taxon>
        <taxon>Liliopsida</taxon>
        <taxon>Acoraceae</taxon>
        <taxon>Acorus</taxon>
    </lineage>
</organism>
<dbReference type="CDD" id="cd03185">
    <property type="entry name" value="GST_C_Tau"/>
    <property type="match status" value="1"/>
</dbReference>
<dbReference type="InterPro" id="IPR010987">
    <property type="entry name" value="Glutathione-S-Trfase_C-like"/>
</dbReference>
<feature type="domain" description="GST C-terminal" evidence="5">
    <location>
        <begin position="98"/>
        <end position="223"/>
    </location>
</feature>
<dbReference type="SUPFAM" id="SSF47616">
    <property type="entry name" value="GST C-terminal domain-like"/>
    <property type="match status" value="1"/>
</dbReference>
<gene>
    <name evidence="6" type="ORF">QJS04_geneDACA003616</name>
</gene>
<evidence type="ECO:0000313" key="7">
    <source>
        <dbReference type="Proteomes" id="UP001179952"/>
    </source>
</evidence>
<dbReference type="InterPro" id="IPR036249">
    <property type="entry name" value="Thioredoxin-like_sf"/>
</dbReference>
<evidence type="ECO:0000256" key="3">
    <source>
        <dbReference type="RuleBase" id="RU369102"/>
    </source>
</evidence>
<dbReference type="GO" id="GO:0004364">
    <property type="term" value="F:glutathione transferase activity"/>
    <property type="evidence" value="ECO:0007669"/>
    <property type="project" value="UniProtKB-UniRule"/>
</dbReference>
<name>A0AAV9BM21_ACOGR</name>
<dbReference type="Pfam" id="PF02798">
    <property type="entry name" value="GST_N"/>
    <property type="match status" value="1"/>
</dbReference>
<dbReference type="CDD" id="cd03058">
    <property type="entry name" value="GST_N_Tau"/>
    <property type="match status" value="1"/>
</dbReference>
<reference evidence="6" key="2">
    <citation type="submission" date="2023-06" db="EMBL/GenBank/DDBJ databases">
        <authorList>
            <person name="Ma L."/>
            <person name="Liu K.-W."/>
            <person name="Li Z."/>
            <person name="Hsiao Y.-Y."/>
            <person name="Qi Y."/>
            <person name="Fu T."/>
            <person name="Tang G."/>
            <person name="Zhang D."/>
            <person name="Sun W.-H."/>
            <person name="Liu D.-K."/>
            <person name="Li Y."/>
            <person name="Chen G.-Z."/>
            <person name="Liu X.-D."/>
            <person name="Liao X.-Y."/>
            <person name="Jiang Y.-T."/>
            <person name="Yu X."/>
            <person name="Hao Y."/>
            <person name="Huang J."/>
            <person name="Zhao X.-W."/>
            <person name="Ke S."/>
            <person name="Chen Y.-Y."/>
            <person name="Wu W.-L."/>
            <person name="Hsu J.-L."/>
            <person name="Lin Y.-F."/>
            <person name="Huang M.-D."/>
            <person name="Li C.-Y."/>
            <person name="Huang L."/>
            <person name="Wang Z.-W."/>
            <person name="Zhao X."/>
            <person name="Zhong W.-Y."/>
            <person name="Peng D.-H."/>
            <person name="Ahmad S."/>
            <person name="Lan S."/>
            <person name="Zhang J.-S."/>
            <person name="Tsai W.-C."/>
            <person name="Van De Peer Y."/>
            <person name="Liu Z.-J."/>
        </authorList>
    </citation>
    <scope>NUCLEOTIDE SEQUENCE</scope>
    <source>
        <strain evidence="6">SCP</strain>
        <tissue evidence="6">Leaves</tissue>
    </source>
</reference>
<comment type="catalytic activity">
    <reaction evidence="2 3">
        <text>RX + glutathione = an S-substituted glutathione + a halide anion + H(+)</text>
        <dbReference type="Rhea" id="RHEA:16437"/>
        <dbReference type="ChEBI" id="CHEBI:15378"/>
        <dbReference type="ChEBI" id="CHEBI:16042"/>
        <dbReference type="ChEBI" id="CHEBI:17792"/>
        <dbReference type="ChEBI" id="CHEBI:57925"/>
        <dbReference type="ChEBI" id="CHEBI:90779"/>
        <dbReference type="EC" id="2.5.1.18"/>
    </reaction>
</comment>
<dbReference type="PROSITE" id="PS50404">
    <property type="entry name" value="GST_NTER"/>
    <property type="match status" value="1"/>
</dbReference>
<feature type="domain" description="GST N-terminal" evidence="4">
    <location>
        <begin position="12"/>
        <end position="91"/>
    </location>
</feature>
<comment type="function">
    <text evidence="3">Is involved in the conjugation of reduced glutathione to a wide number of exogenous and endogenous hydrophobic electrophiles.</text>
</comment>
<dbReference type="Gene3D" id="3.40.30.10">
    <property type="entry name" value="Glutaredoxin"/>
    <property type="match status" value="1"/>
</dbReference>
<dbReference type="EC" id="2.5.1.18" evidence="3"/>
<comment type="subcellular location">
    <subcellularLocation>
        <location evidence="3">Cytoplasm</location>
        <location evidence="3">Cytosol</location>
    </subcellularLocation>
</comment>
<reference evidence="6" key="1">
    <citation type="journal article" date="2023" name="Nat. Commun.">
        <title>Diploid and tetraploid genomes of Acorus and the evolution of monocots.</title>
        <authorList>
            <person name="Ma L."/>
            <person name="Liu K.W."/>
            <person name="Li Z."/>
            <person name="Hsiao Y.Y."/>
            <person name="Qi Y."/>
            <person name="Fu T."/>
            <person name="Tang G.D."/>
            <person name="Zhang D."/>
            <person name="Sun W.H."/>
            <person name="Liu D.K."/>
            <person name="Li Y."/>
            <person name="Chen G.Z."/>
            <person name="Liu X.D."/>
            <person name="Liao X.Y."/>
            <person name="Jiang Y.T."/>
            <person name="Yu X."/>
            <person name="Hao Y."/>
            <person name="Huang J."/>
            <person name="Zhao X.W."/>
            <person name="Ke S."/>
            <person name="Chen Y.Y."/>
            <person name="Wu W.L."/>
            <person name="Hsu J.L."/>
            <person name="Lin Y.F."/>
            <person name="Huang M.D."/>
            <person name="Li C.Y."/>
            <person name="Huang L."/>
            <person name="Wang Z.W."/>
            <person name="Zhao X."/>
            <person name="Zhong W.Y."/>
            <person name="Peng D.H."/>
            <person name="Ahmad S."/>
            <person name="Lan S."/>
            <person name="Zhang J.S."/>
            <person name="Tsai W.C."/>
            <person name="Van de Peer Y."/>
            <person name="Liu Z.J."/>
        </authorList>
    </citation>
    <scope>NUCLEOTIDE SEQUENCE</scope>
    <source>
        <strain evidence="6">SCP</strain>
    </source>
</reference>
<dbReference type="GO" id="GO:0005829">
    <property type="term" value="C:cytosol"/>
    <property type="evidence" value="ECO:0007669"/>
    <property type="project" value="UniProtKB-SubCell"/>
</dbReference>
<evidence type="ECO:0000256" key="1">
    <source>
        <dbReference type="ARBA" id="ARBA00022679"/>
    </source>
</evidence>
<comment type="caution">
    <text evidence="6">The sequence shown here is derived from an EMBL/GenBank/DDBJ whole genome shotgun (WGS) entry which is preliminary data.</text>
</comment>
<dbReference type="InterPro" id="IPR045073">
    <property type="entry name" value="Omega/Tau-like"/>
</dbReference>
<protein>
    <recommendedName>
        <fullName evidence="3">Glutathione S-transferase</fullName>
        <ecNumber evidence="3">2.5.1.18</ecNumber>
    </recommendedName>
</protein>
<evidence type="ECO:0000313" key="6">
    <source>
        <dbReference type="EMBL" id="KAK1277299.1"/>
    </source>
</evidence>